<dbReference type="AlphaFoldDB" id="A0A7J4J1F5"/>
<dbReference type="Gene3D" id="1.10.560.10">
    <property type="entry name" value="GroEL-like equatorial domain"/>
    <property type="match status" value="1"/>
</dbReference>
<dbReference type="InterPro" id="IPR027413">
    <property type="entry name" value="GROEL-like_equatorial_sf"/>
</dbReference>
<dbReference type="GO" id="GO:0005524">
    <property type="term" value="F:ATP binding"/>
    <property type="evidence" value="ECO:0007669"/>
    <property type="project" value="InterPro"/>
</dbReference>
<accession>A0A7J4J1F5</accession>
<dbReference type="SUPFAM" id="SSF48592">
    <property type="entry name" value="GroEL equatorial domain-like"/>
    <property type="match status" value="1"/>
</dbReference>
<dbReference type="InterPro" id="IPR002194">
    <property type="entry name" value="Chaperonin_TCP-1_CS"/>
</dbReference>
<dbReference type="GO" id="GO:0051082">
    <property type="term" value="F:unfolded protein binding"/>
    <property type="evidence" value="ECO:0007669"/>
    <property type="project" value="InterPro"/>
</dbReference>
<comment type="caution">
    <text evidence="2">The sequence shown here is derived from an EMBL/GenBank/DDBJ whole genome shotgun (WGS) entry which is preliminary data.</text>
</comment>
<proteinExistence type="inferred from homology"/>
<evidence type="ECO:0000313" key="3">
    <source>
        <dbReference type="Proteomes" id="UP000565078"/>
    </source>
</evidence>
<dbReference type="Proteomes" id="UP000565078">
    <property type="component" value="Unassembled WGS sequence"/>
</dbReference>
<name>A0A7J4J1F5_9ARCH</name>
<dbReference type="GO" id="GO:0016887">
    <property type="term" value="F:ATP hydrolysis activity"/>
    <property type="evidence" value="ECO:0007669"/>
    <property type="project" value="InterPro"/>
</dbReference>
<dbReference type="PROSITE" id="PS00750">
    <property type="entry name" value="TCP1_1"/>
    <property type="match status" value="1"/>
</dbReference>
<evidence type="ECO:0000256" key="1">
    <source>
        <dbReference type="ARBA" id="ARBA00008020"/>
    </source>
</evidence>
<sequence>MAQQQDMNQQVIFLPEGTRRTRGRDAQRINILIAKAVANAVKSTLGPKGMDKMIVDS</sequence>
<reference evidence="3" key="1">
    <citation type="journal article" date="2020" name="bioRxiv">
        <title>A rank-normalized archaeal taxonomy based on genome phylogeny resolves widespread incomplete and uneven classifications.</title>
        <authorList>
            <person name="Rinke C."/>
            <person name="Chuvochina M."/>
            <person name="Mussig A.J."/>
            <person name="Chaumeil P.-A."/>
            <person name="Waite D.W."/>
            <person name="Whitman W.B."/>
            <person name="Parks D.H."/>
            <person name="Hugenholtz P."/>
        </authorList>
    </citation>
    <scope>NUCLEOTIDE SEQUENCE [LARGE SCALE GENOMIC DNA]</scope>
</reference>
<dbReference type="GO" id="GO:0006457">
    <property type="term" value="P:protein folding"/>
    <property type="evidence" value="ECO:0007669"/>
    <property type="project" value="InterPro"/>
</dbReference>
<organism evidence="2 3">
    <name type="scientific">Candidatus Iainarchaeum sp</name>
    <dbReference type="NCBI Taxonomy" id="3101447"/>
    <lineage>
        <taxon>Archaea</taxon>
        <taxon>Candidatus Iainarchaeota</taxon>
        <taxon>Candidatus Iainarchaeia</taxon>
        <taxon>Candidatus Iainarchaeales</taxon>
        <taxon>Candidatus Iainarchaeaceae</taxon>
        <taxon>Candidatus Iainarchaeum</taxon>
    </lineage>
</organism>
<protein>
    <submittedName>
        <fullName evidence="2">Thermosome subunit</fullName>
    </submittedName>
</protein>
<dbReference type="EMBL" id="DUGC01000003">
    <property type="protein sequence ID" value="HIH09056.1"/>
    <property type="molecule type" value="Genomic_DNA"/>
</dbReference>
<feature type="non-terminal residue" evidence="2">
    <location>
        <position position="57"/>
    </location>
</feature>
<evidence type="ECO:0000313" key="2">
    <source>
        <dbReference type="EMBL" id="HIH09056.1"/>
    </source>
</evidence>
<comment type="similarity">
    <text evidence="1">Belongs to the TCP-1 chaperonin family.</text>
</comment>
<gene>
    <name evidence="2" type="ORF">HA254_00125</name>
</gene>